<keyword evidence="2" id="KW-0547">Nucleotide-binding</keyword>
<dbReference type="AlphaFoldDB" id="A0A4Q9E0L2"/>
<reference evidence="5 6" key="1">
    <citation type="submission" date="2019-02" db="EMBL/GenBank/DDBJ databases">
        <title>Paenibacillus sp. nov., isolated from surface-sterilized tissue of Thalictrum simplex L.</title>
        <authorList>
            <person name="Tuo L."/>
        </authorList>
    </citation>
    <scope>NUCLEOTIDE SEQUENCE [LARGE SCALE GENOMIC DNA]</scope>
    <source>
        <strain evidence="5 6">N2SHLJ1</strain>
    </source>
</reference>
<dbReference type="PROSITE" id="PS50893">
    <property type="entry name" value="ABC_TRANSPORTER_2"/>
    <property type="match status" value="1"/>
</dbReference>
<keyword evidence="6" id="KW-1185">Reference proteome</keyword>
<evidence type="ECO:0000259" key="4">
    <source>
        <dbReference type="PROSITE" id="PS50893"/>
    </source>
</evidence>
<dbReference type="GO" id="GO:0016887">
    <property type="term" value="F:ATP hydrolysis activity"/>
    <property type="evidence" value="ECO:0007669"/>
    <property type="project" value="InterPro"/>
</dbReference>
<dbReference type="InterPro" id="IPR008995">
    <property type="entry name" value="Mo/tungstate-bd_C_term_dom"/>
</dbReference>
<dbReference type="PROSITE" id="PS00211">
    <property type="entry name" value="ABC_TRANSPORTER_1"/>
    <property type="match status" value="1"/>
</dbReference>
<dbReference type="InterPro" id="IPR027417">
    <property type="entry name" value="P-loop_NTPase"/>
</dbReference>
<dbReference type="GO" id="GO:0043190">
    <property type="term" value="C:ATP-binding cassette (ABC) transporter complex"/>
    <property type="evidence" value="ECO:0007669"/>
    <property type="project" value="InterPro"/>
</dbReference>
<dbReference type="InterPro" id="IPR017871">
    <property type="entry name" value="ABC_transporter-like_CS"/>
</dbReference>
<accession>A0A4Q9E0L2</accession>
<dbReference type="InterPro" id="IPR013611">
    <property type="entry name" value="Transp-assoc_OB_typ2"/>
</dbReference>
<dbReference type="GO" id="GO:0140359">
    <property type="term" value="F:ABC-type transporter activity"/>
    <property type="evidence" value="ECO:0007669"/>
    <property type="project" value="UniProtKB-ARBA"/>
</dbReference>
<dbReference type="RefSeq" id="WP_131011459.1">
    <property type="nucleotide sequence ID" value="NZ_SIRE01000002.1"/>
</dbReference>
<organism evidence="5 6">
    <name type="scientific">Paenibacillus thalictri</name>
    <dbReference type="NCBI Taxonomy" id="2527873"/>
    <lineage>
        <taxon>Bacteria</taxon>
        <taxon>Bacillati</taxon>
        <taxon>Bacillota</taxon>
        <taxon>Bacilli</taxon>
        <taxon>Bacillales</taxon>
        <taxon>Paenibacillaceae</taxon>
        <taxon>Paenibacillus</taxon>
    </lineage>
</organism>
<dbReference type="Gene3D" id="3.40.50.300">
    <property type="entry name" value="P-loop containing nucleotide triphosphate hydrolases"/>
    <property type="match status" value="1"/>
</dbReference>
<dbReference type="Proteomes" id="UP000293142">
    <property type="component" value="Unassembled WGS sequence"/>
</dbReference>
<gene>
    <name evidence="5" type="ORF">EYB31_01355</name>
</gene>
<keyword evidence="1" id="KW-0813">Transport</keyword>
<proteinExistence type="predicted"/>
<dbReference type="InterPro" id="IPR003439">
    <property type="entry name" value="ABC_transporter-like_ATP-bd"/>
</dbReference>
<evidence type="ECO:0000313" key="5">
    <source>
        <dbReference type="EMBL" id="TBL81673.1"/>
    </source>
</evidence>
<evidence type="ECO:0000256" key="2">
    <source>
        <dbReference type="ARBA" id="ARBA00022741"/>
    </source>
</evidence>
<dbReference type="FunFam" id="3.40.50.300:FF:000042">
    <property type="entry name" value="Maltose/maltodextrin ABC transporter, ATP-binding protein"/>
    <property type="match status" value="1"/>
</dbReference>
<dbReference type="PANTHER" id="PTHR42781:SF4">
    <property type="entry name" value="SPERMIDINE_PUTRESCINE IMPORT ATP-BINDING PROTEIN POTA"/>
    <property type="match status" value="1"/>
</dbReference>
<dbReference type="Gene3D" id="2.40.50.100">
    <property type="match status" value="1"/>
</dbReference>
<dbReference type="EMBL" id="SIRE01000002">
    <property type="protein sequence ID" value="TBL81673.1"/>
    <property type="molecule type" value="Genomic_DNA"/>
</dbReference>
<evidence type="ECO:0000256" key="1">
    <source>
        <dbReference type="ARBA" id="ARBA00022448"/>
    </source>
</evidence>
<dbReference type="SUPFAM" id="SSF52540">
    <property type="entry name" value="P-loop containing nucleoside triphosphate hydrolases"/>
    <property type="match status" value="1"/>
</dbReference>
<dbReference type="PANTHER" id="PTHR42781">
    <property type="entry name" value="SPERMIDINE/PUTRESCINE IMPORT ATP-BINDING PROTEIN POTA"/>
    <property type="match status" value="1"/>
</dbReference>
<sequence length="352" mass="39226">MGTLVLKNVSKKYKDSTAVNNVNVTINRNEFVTIVGPSGCGKTTTLRMIAGFIEPTDGIIRLDEDELVNTASSKFLPPEKRGIGMVFQSYAVWPHMNVFDNVAYPLKLRKLSKSVIAEKTKEILRIVHLAQYETRFPHELSGGQQQRVALARALVMEPRLLLLDEPLSNLDAALREQMRVEIKEIQRKMGITIVNVTHDQIEAMTMSDKVIVMNAGNVIQVGSPQEIYNKPADSFVAKFIGSANVLPCTRVGNAADGKMKVSIFGSTVDIAAVESSRETGFISVRPHHITLDRTSSLKGKIVNKLYQGDRIEYQLTLHNEKISVVTDASEEHNYELEDELGVTIRQGVWLHQ</sequence>
<dbReference type="Pfam" id="PF08402">
    <property type="entry name" value="TOBE_2"/>
    <property type="match status" value="1"/>
</dbReference>
<dbReference type="InterPro" id="IPR050093">
    <property type="entry name" value="ABC_SmlMolc_Importer"/>
</dbReference>
<feature type="domain" description="ABC transporter" evidence="4">
    <location>
        <begin position="4"/>
        <end position="240"/>
    </location>
</feature>
<dbReference type="GO" id="GO:0005524">
    <property type="term" value="F:ATP binding"/>
    <property type="evidence" value="ECO:0007669"/>
    <property type="project" value="UniProtKB-KW"/>
</dbReference>
<evidence type="ECO:0000256" key="3">
    <source>
        <dbReference type="ARBA" id="ARBA00022840"/>
    </source>
</evidence>
<keyword evidence="3 5" id="KW-0067">ATP-binding</keyword>
<protein>
    <submittedName>
        <fullName evidence="5">ABC transporter ATP-binding protein</fullName>
    </submittedName>
</protein>
<dbReference type="OrthoDB" id="9802264at2"/>
<name>A0A4Q9E0L2_9BACL</name>
<comment type="caution">
    <text evidence="5">The sequence shown here is derived from an EMBL/GenBank/DDBJ whole genome shotgun (WGS) entry which is preliminary data.</text>
</comment>
<dbReference type="Pfam" id="PF00005">
    <property type="entry name" value="ABC_tran"/>
    <property type="match status" value="1"/>
</dbReference>
<dbReference type="SUPFAM" id="SSF50331">
    <property type="entry name" value="MOP-like"/>
    <property type="match status" value="1"/>
</dbReference>
<dbReference type="InterPro" id="IPR003593">
    <property type="entry name" value="AAA+_ATPase"/>
</dbReference>
<dbReference type="SMART" id="SM00382">
    <property type="entry name" value="AAA"/>
    <property type="match status" value="1"/>
</dbReference>
<evidence type="ECO:0000313" key="6">
    <source>
        <dbReference type="Proteomes" id="UP000293142"/>
    </source>
</evidence>